<evidence type="ECO:0000313" key="1">
    <source>
        <dbReference type="EMBL" id="JAQ10771.1"/>
    </source>
</evidence>
<accession>A0A146LSI6</accession>
<dbReference type="EMBL" id="GDHC01007858">
    <property type="protein sequence ID" value="JAQ10771.1"/>
    <property type="molecule type" value="Transcribed_RNA"/>
</dbReference>
<reference evidence="1" key="1">
    <citation type="journal article" date="2016" name="Gigascience">
        <title>De novo construction of an expanded transcriptome assembly for the western tarnished plant bug, Lygus hesperus.</title>
        <authorList>
            <person name="Tassone E.E."/>
            <person name="Geib S.M."/>
            <person name="Hall B."/>
            <person name="Fabrick J.A."/>
            <person name="Brent C.S."/>
            <person name="Hull J.J."/>
        </authorList>
    </citation>
    <scope>NUCLEOTIDE SEQUENCE</scope>
</reference>
<proteinExistence type="predicted"/>
<name>A0A146LSI6_LYGHE</name>
<organism evidence="1">
    <name type="scientific">Lygus hesperus</name>
    <name type="common">Western plant bug</name>
    <dbReference type="NCBI Taxonomy" id="30085"/>
    <lineage>
        <taxon>Eukaryota</taxon>
        <taxon>Metazoa</taxon>
        <taxon>Ecdysozoa</taxon>
        <taxon>Arthropoda</taxon>
        <taxon>Hexapoda</taxon>
        <taxon>Insecta</taxon>
        <taxon>Pterygota</taxon>
        <taxon>Neoptera</taxon>
        <taxon>Paraneoptera</taxon>
        <taxon>Hemiptera</taxon>
        <taxon>Heteroptera</taxon>
        <taxon>Panheteroptera</taxon>
        <taxon>Cimicomorpha</taxon>
        <taxon>Miridae</taxon>
        <taxon>Mirini</taxon>
        <taxon>Lygus</taxon>
    </lineage>
</organism>
<gene>
    <name evidence="1" type="ORF">g.36573</name>
</gene>
<sequence>MSTWEVAEDNRVCGLEEEKLTVDETQIRQQRRSELLSIEKDIYTIKELLHTVYNSIDVYSCCVESYKLPTYEHTLQNPLIYGVARGRWIPVFCIVLLCA</sequence>
<feature type="non-terminal residue" evidence="1">
    <location>
        <position position="99"/>
    </location>
</feature>
<dbReference type="AlphaFoldDB" id="A0A146LSI6"/>
<protein>
    <submittedName>
        <fullName evidence="1">Uncharacterized protein</fullName>
    </submittedName>
</protein>